<gene>
    <name evidence="1" type="ORF">rCG_49749</name>
</gene>
<reference evidence="1 2" key="1">
    <citation type="submission" date="2005-07" db="EMBL/GenBank/DDBJ databases">
        <authorList>
            <person name="Mural R.J."/>
            <person name="Li P.W."/>
            <person name="Adams M.D."/>
            <person name="Amanatides P.G."/>
            <person name="Baden-Tillson H."/>
            <person name="Barnstead M."/>
            <person name="Chin S.H."/>
            <person name="Dew I."/>
            <person name="Evans C.A."/>
            <person name="Ferriera S."/>
            <person name="Flanigan M."/>
            <person name="Fosler C."/>
            <person name="Glodek A."/>
            <person name="Gu Z."/>
            <person name="Holt R.A."/>
            <person name="Jennings D."/>
            <person name="Kraft C.L."/>
            <person name="Lu F."/>
            <person name="Nguyen T."/>
            <person name="Nusskern D.R."/>
            <person name="Pfannkoch C.M."/>
            <person name="Sitter C."/>
            <person name="Sutton G.G."/>
            <person name="Venter J.C."/>
            <person name="Wang Z."/>
            <person name="Woodage T."/>
            <person name="Zheng X.H."/>
            <person name="Zhong F."/>
        </authorList>
    </citation>
    <scope>NUCLEOTIDE SEQUENCE [LARGE SCALE GENOMIC DNA]</scope>
    <source>
        <strain>BN</strain>
        <strain evidence="2">Sprague-Dawley</strain>
    </source>
</reference>
<dbReference type="AlphaFoldDB" id="A6K4H6"/>
<organism evidence="1 2">
    <name type="scientific">Rattus norvegicus</name>
    <name type="common">Rat</name>
    <dbReference type="NCBI Taxonomy" id="10116"/>
    <lineage>
        <taxon>Eukaryota</taxon>
        <taxon>Metazoa</taxon>
        <taxon>Chordata</taxon>
        <taxon>Craniata</taxon>
        <taxon>Vertebrata</taxon>
        <taxon>Euteleostomi</taxon>
        <taxon>Mammalia</taxon>
        <taxon>Eutheria</taxon>
        <taxon>Euarchontoglires</taxon>
        <taxon>Glires</taxon>
        <taxon>Rodentia</taxon>
        <taxon>Myomorpha</taxon>
        <taxon>Muroidea</taxon>
        <taxon>Muridae</taxon>
        <taxon>Murinae</taxon>
        <taxon>Rattus</taxon>
    </lineage>
</organism>
<dbReference type="EMBL" id="CH474017">
    <property type="protein sequence ID" value="EDL96198.1"/>
    <property type="molecule type" value="Genomic_DNA"/>
</dbReference>
<evidence type="ECO:0000313" key="1">
    <source>
        <dbReference type="EMBL" id="EDL96198.1"/>
    </source>
</evidence>
<dbReference type="Proteomes" id="UP000234681">
    <property type="component" value="Chromosome 10"/>
</dbReference>
<sequence length="40" mass="4820">MLREKRKNESVFQEFRPSLYRHCSRQLENPEPSVTPTTLD</sequence>
<proteinExistence type="predicted"/>
<accession>A6K4H6</accession>
<evidence type="ECO:0000313" key="2">
    <source>
        <dbReference type="Proteomes" id="UP000234681"/>
    </source>
</evidence>
<name>A6K4H6_RAT</name>
<protein>
    <submittedName>
        <fullName evidence="1">RCG49749</fullName>
    </submittedName>
</protein>